<dbReference type="InterPro" id="IPR019752">
    <property type="entry name" value="Pyrv/ketoisovalerate_OxRed_cat"/>
</dbReference>
<dbReference type="Gene3D" id="3.40.920.10">
    <property type="entry name" value="Pyruvate-ferredoxin oxidoreductase, PFOR, domain III"/>
    <property type="match status" value="1"/>
</dbReference>
<dbReference type="InterPro" id="IPR052198">
    <property type="entry name" value="IorB_Oxidoreductase"/>
</dbReference>
<dbReference type="STRING" id="1592317.DPF_0385"/>
<dbReference type="Proteomes" id="UP000095200">
    <property type="component" value="Unassembled WGS sequence"/>
</dbReference>
<dbReference type="GO" id="GO:0016903">
    <property type="term" value="F:oxidoreductase activity, acting on the aldehyde or oxo group of donors"/>
    <property type="evidence" value="ECO:0007669"/>
    <property type="project" value="InterPro"/>
</dbReference>
<reference evidence="4" key="1">
    <citation type="submission" date="2016-06" db="EMBL/GenBank/DDBJ databases">
        <title>Draft genome sequence of Desulfoplanes formicivorans strain Pf12B.</title>
        <authorList>
            <person name="Watanabe M."/>
            <person name="Kojima H."/>
            <person name="Fukui M."/>
        </authorList>
    </citation>
    <scope>NUCLEOTIDE SEQUENCE [LARGE SCALE GENOMIC DNA]</scope>
    <source>
        <strain evidence="4">Pf12B</strain>
    </source>
</reference>
<organism evidence="3 4">
    <name type="scientific">Desulfoplanes formicivorans</name>
    <dbReference type="NCBI Taxonomy" id="1592317"/>
    <lineage>
        <taxon>Bacteria</taxon>
        <taxon>Pseudomonadati</taxon>
        <taxon>Thermodesulfobacteriota</taxon>
        <taxon>Desulfovibrionia</taxon>
        <taxon>Desulfovibrionales</taxon>
        <taxon>Desulfoplanaceae</taxon>
        <taxon>Desulfoplanes</taxon>
    </lineage>
</organism>
<feature type="domain" description="Pyruvate/ketoisovalerate oxidoreductase catalytic" evidence="2">
    <location>
        <begin position="12"/>
        <end position="191"/>
    </location>
</feature>
<keyword evidence="1" id="KW-0560">Oxidoreductase</keyword>
<evidence type="ECO:0000259" key="2">
    <source>
        <dbReference type="Pfam" id="PF01558"/>
    </source>
</evidence>
<accession>A0A194AES2</accession>
<dbReference type="PANTHER" id="PTHR43854:SF1">
    <property type="entry name" value="INDOLEPYRUVATE OXIDOREDUCTASE SUBUNIT IORB"/>
    <property type="match status" value="1"/>
</dbReference>
<dbReference type="OrthoDB" id="9800445at2"/>
<name>A0A194AES2_9BACT</name>
<evidence type="ECO:0000313" key="4">
    <source>
        <dbReference type="Proteomes" id="UP000095200"/>
    </source>
</evidence>
<keyword evidence="3" id="KW-0670">Pyruvate</keyword>
<sequence>MPKTRIYLTGVGGQGTLTATNLLAQIGLDNGLDVTAGEIHGMAQRGGVVASTILFGGYQSPKISPGEADILLGFEPLETYRALCFLAPTGVAVSNSEPILPIGVALGREAYPDMETIRKATDQQADRSFFLPCLSLAKQAGTPQAANIVLLGALCALELIPISLEQLQTGIRDHLKPKIVDINLRAVELGAAAVTRHD</sequence>
<gene>
    <name evidence="3" type="ORF">DPF_0385</name>
</gene>
<evidence type="ECO:0000256" key="1">
    <source>
        <dbReference type="ARBA" id="ARBA00023002"/>
    </source>
</evidence>
<dbReference type="AlphaFoldDB" id="A0A194AES2"/>
<protein>
    <submittedName>
        <fullName evidence="3">Indolepyruvate ferredoxin oxidoreductase</fullName>
    </submittedName>
</protein>
<dbReference type="SUPFAM" id="SSF53323">
    <property type="entry name" value="Pyruvate-ferredoxin oxidoreductase, PFOR, domain III"/>
    <property type="match status" value="1"/>
</dbReference>
<keyword evidence="4" id="KW-1185">Reference proteome</keyword>
<dbReference type="Pfam" id="PF01558">
    <property type="entry name" value="POR"/>
    <property type="match status" value="1"/>
</dbReference>
<evidence type="ECO:0000313" key="3">
    <source>
        <dbReference type="EMBL" id="GAU07690.1"/>
    </source>
</evidence>
<dbReference type="PANTHER" id="PTHR43854">
    <property type="entry name" value="INDOLEPYRUVATE OXIDOREDUCTASE SUBUNIT IORB"/>
    <property type="match status" value="1"/>
</dbReference>
<proteinExistence type="predicted"/>
<dbReference type="RefSeq" id="WP_069857195.1">
    <property type="nucleotide sequence ID" value="NZ_BDFE01000006.1"/>
</dbReference>
<dbReference type="InterPro" id="IPR002869">
    <property type="entry name" value="Pyrv_flavodox_OxRed_cen"/>
</dbReference>
<comment type="caution">
    <text evidence="3">The sequence shown here is derived from an EMBL/GenBank/DDBJ whole genome shotgun (WGS) entry which is preliminary data.</text>
</comment>
<dbReference type="EMBL" id="BDFE01000006">
    <property type="protein sequence ID" value="GAU07690.1"/>
    <property type="molecule type" value="Genomic_DNA"/>
</dbReference>